<comment type="caution">
    <text evidence="12">The sequence shown here is derived from an EMBL/GenBank/DDBJ whole genome shotgun (WGS) entry which is preliminary data.</text>
</comment>
<dbReference type="InterPro" id="IPR036890">
    <property type="entry name" value="HATPase_C_sf"/>
</dbReference>
<evidence type="ECO:0000259" key="10">
    <source>
        <dbReference type="PROSITE" id="PS50109"/>
    </source>
</evidence>
<dbReference type="PRINTS" id="PR00344">
    <property type="entry name" value="BCTRLSENSOR"/>
</dbReference>
<evidence type="ECO:0000259" key="11">
    <source>
        <dbReference type="PROSITE" id="PS50110"/>
    </source>
</evidence>
<dbReference type="SUPFAM" id="SSF55785">
    <property type="entry name" value="PYP-like sensor domain (PAS domain)"/>
    <property type="match status" value="1"/>
</dbReference>
<dbReference type="Gene3D" id="1.10.287.130">
    <property type="match status" value="1"/>
</dbReference>
<feature type="domain" description="Histidine kinase" evidence="10">
    <location>
        <begin position="289"/>
        <end position="501"/>
    </location>
</feature>
<dbReference type="SUPFAM" id="SSF52172">
    <property type="entry name" value="CheY-like"/>
    <property type="match status" value="1"/>
</dbReference>
<evidence type="ECO:0000256" key="2">
    <source>
        <dbReference type="ARBA" id="ARBA00012438"/>
    </source>
</evidence>
<dbReference type="CDD" id="cd00156">
    <property type="entry name" value="REC"/>
    <property type="match status" value="1"/>
</dbReference>
<evidence type="ECO:0000313" key="12">
    <source>
        <dbReference type="EMBL" id="GBF51269.1"/>
    </source>
</evidence>
<keyword evidence="6 12" id="KW-0418">Kinase</keyword>
<dbReference type="CDD" id="cd00075">
    <property type="entry name" value="HATPase"/>
    <property type="match status" value="1"/>
</dbReference>
<dbReference type="OrthoDB" id="343745at2"/>
<dbReference type="SMART" id="SM00387">
    <property type="entry name" value="HATPase_c"/>
    <property type="match status" value="1"/>
</dbReference>
<dbReference type="InterPro" id="IPR035965">
    <property type="entry name" value="PAS-like_dom_sf"/>
</dbReference>
<dbReference type="SUPFAM" id="SSF47384">
    <property type="entry name" value="Homodimeric domain of signal transducing histidine kinase"/>
    <property type="match status" value="1"/>
</dbReference>
<accession>A0A2P2E333</accession>
<keyword evidence="13" id="KW-1185">Reference proteome</keyword>
<dbReference type="SMART" id="SM00388">
    <property type="entry name" value="HisKA"/>
    <property type="match status" value="1"/>
</dbReference>
<dbReference type="EMBL" id="BFBB01000008">
    <property type="protein sequence ID" value="GBF51269.1"/>
    <property type="molecule type" value="Genomic_DNA"/>
</dbReference>
<dbReference type="InterPro" id="IPR000014">
    <property type="entry name" value="PAS"/>
</dbReference>
<evidence type="ECO:0000256" key="5">
    <source>
        <dbReference type="ARBA" id="ARBA00022741"/>
    </source>
</evidence>
<keyword evidence="8" id="KW-0902">Two-component regulatory system</keyword>
<dbReference type="PROSITE" id="PS50109">
    <property type="entry name" value="HIS_KIN"/>
    <property type="match status" value="1"/>
</dbReference>
<dbReference type="RefSeq" id="WP_108977628.1">
    <property type="nucleotide sequence ID" value="NZ_BFBB01000008.1"/>
</dbReference>
<dbReference type="Pfam" id="PF00512">
    <property type="entry name" value="HisKA"/>
    <property type="match status" value="1"/>
</dbReference>
<dbReference type="InterPro" id="IPR011006">
    <property type="entry name" value="CheY-like_superfamily"/>
</dbReference>
<feature type="domain" description="Response regulatory" evidence="11">
    <location>
        <begin position="3"/>
        <end position="118"/>
    </location>
</feature>
<evidence type="ECO:0000256" key="8">
    <source>
        <dbReference type="ARBA" id="ARBA00023012"/>
    </source>
</evidence>
<keyword evidence="3 9" id="KW-0597">Phosphoprotein</keyword>
<dbReference type="InterPro" id="IPR001789">
    <property type="entry name" value="Sig_transdc_resp-reg_receiver"/>
</dbReference>
<dbReference type="GO" id="GO:0000155">
    <property type="term" value="F:phosphorelay sensor kinase activity"/>
    <property type="evidence" value="ECO:0007669"/>
    <property type="project" value="InterPro"/>
</dbReference>
<keyword evidence="5" id="KW-0547">Nucleotide-binding</keyword>
<comment type="catalytic activity">
    <reaction evidence="1">
        <text>ATP + protein L-histidine = ADP + protein N-phospho-L-histidine.</text>
        <dbReference type="EC" id="2.7.13.3"/>
    </reaction>
</comment>
<gene>
    <name evidence="12" type="ORF">LPTSP4_28010</name>
</gene>
<dbReference type="CDD" id="cd00082">
    <property type="entry name" value="HisKA"/>
    <property type="match status" value="1"/>
</dbReference>
<dbReference type="PROSITE" id="PS50110">
    <property type="entry name" value="RESPONSE_REGULATORY"/>
    <property type="match status" value="1"/>
</dbReference>
<dbReference type="PANTHER" id="PTHR43065">
    <property type="entry name" value="SENSOR HISTIDINE KINASE"/>
    <property type="match status" value="1"/>
</dbReference>
<evidence type="ECO:0000256" key="1">
    <source>
        <dbReference type="ARBA" id="ARBA00000085"/>
    </source>
</evidence>
<dbReference type="Gene3D" id="3.40.50.2300">
    <property type="match status" value="1"/>
</dbReference>
<dbReference type="InterPro" id="IPR005467">
    <property type="entry name" value="His_kinase_dom"/>
</dbReference>
<dbReference type="InterPro" id="IPR004358">
    <property type="entry name" value="Sig_transdc_His_kin-like_C"/>
</dbReference>
<evidence type="ECO:0000313" key="13">
    <source>
        <dbReference type="Proteomes" id="UP000245133"/>
    </source>
</evidence>
<dbReference type="Gene3D" id="3.30.565.10">
    <property type="entry name" value="Histidine kinase-like ATPase, C-terminal domain"/>
    <property type="match status" value="1"/>
</dbReference>
<evidence type="ECO:0000256" key="3">
    <source>
        <dbReference type="ARBA" id="ARBA00022553"/>
    </source>
</evidence>
<dbReference type="Pfam" id="PF02518">
    <property type="entry name" value="HATPase_c"/>
    <property type="match status" value="1"/>
</dbReference>
<dbReference type="InterPro" id="IPR003661">
    <property type="entry name" value="HisK_dim/P_dom"/>
</dbReference>
<evidence type="ECO:0000256" key="7">
    <source>
        <dbReference type="ARBA" id="ARBA00022840"/>
    </source>
</evidence>
<dbReference type="Gene3D" id="3.30.450.20">
    <property type="entry name" value="PAS domain"/>
    <property type="match status" value="1"/>
</dbReference>
<evidence type="ECO:0000256" key="9">
    <source>
        <dbReference type="PROSITE-ProRule" id="PRU00169"/>
    </source>
</evidence>
<protein>
    <recommendedName>
        <fullName evidence="2">histidine kinase</fullName>
        <ecNumber evidence="2">2.7.13.3</ecNumber>
    </recommendedName>
</protein>
<dbReference type="InterPro" id="IPR003594">
    <property type="entry name" value="HATPase_dom"/>
</dbReference>
<evidence type="ECO:0000256" key="4">
    <source>
        <dbReference type="ARBA" id="ARBA00022679"/>
    </source>
</evidence>
<dbReference type="Proteomes" id="UP000245133">
    <property type="component" value="Unassembled WGS sequence"/>
</dbReference>
<dbReference type="AlphaFoldDB" id="A0A2P2E333"/>
<dbReference type="Pfam" id="PF13426">
    <property type="entry name" value="PAS_9"/>
    <property type="match status" value="1"/>
</dbReference>
<dbReference type="SMART" id="SM00448">
    <property type="entry name" value="REC"/>
    <property type="match status" value="1"/>
</dbReference>
<name>A0A2P2E333_9LEPT</name>
<dbReference type="SUPFAM" id="SSF55874">
    <property type="entry name" value="ATPase domain of HSP90 chaperone/DNA topoisomerase II/histidine kinase"/>
    <property type="match status" value="1"/>
</dbReference>
<keyword evidence="7" id="KW-0067">ATP-binding</keyword>
<dbReference type="InterPro" id="IPR036097">
    <property type="entry name" value="HisK_dim/P_sf"/>
</dbReference>
<feature type="modified residue" description="4-aspartylphosphate" evidence="9">
    <location>
        <position position="53"/>
    </location>
</feature>
<dbReference type="EC" id="2.7.13.3" evidence="2"/>
<evidence type="ECO:0000256" key="6">
    <source>
        <dbReference type="ARBA" id="ARBA00022777"/>
    </source>
</evidence>
<proteinExistence type="predicted"/>
<dbReference type="NCBIfam" id="TIGR00229">
    <property type="entry name" value="sensory_box"/>
    <property type="match status" value="1"/>
</dbReference>
<dbReference type="GO" id="GO:0005524">
    <property type="term" value="F:ATP binding"/>
    <property type="evidence" value="ECO:0007669"/>
    <property type="project" value="UniProtKB-KW"/>
</dbReference>
<keyword evidence="4" id="KW-0808">Transferase</keyword>
<dbReference type="PANTHER" id="PTHR43065:SF10">
    <property type="entry name" value="PEROXIDE STRESS-ACTIVATED HISTIDINE KINASE MAK3"/>
    <property type="match status" value="1"/>
</dbReference>
<sequence>MSKILIIDDEEEIRIALKRILSREGYEIEHCSNVEEGLNLINKEDNFSLVISDILMSGLSGIDLIKHISESQQNLPVILMTGNPNLSSAESAVRYKAFDYLSKPVDRLQLINVVKSAIDSKIKKDVEFERYHQSELMEKVLRSQNLDLNRQNAAIINATSDSVITINSNLEIISINNSTLELFKYPDYNAIIGQKVEVLFSEQKREKYLHQIKLVVKEKKEKKTINLTDVSLIRSDGNSFLTDIAICSYEIDGDIYFTGVIRDVTQKKIMVQQLIDSERRAFLSTVAASIGHEINNSLTAIQGFTEMAIKENADIQLKNRALQVTMNQMQKLQALTANLLLLGKSKSITSKESEFINLNKSITSILDVFKETARLKYCQIIWQEPTDELNIHMNFDQFNVLLTNLLLNAADATENAGTIQILVEPQIHFVLLQIKDDGIGMNDEIKAKIFEPYFTTKELGKGTGLGLFVVKQIIDEHNIDFKIDSVENVGTTFELRFKLAN</sequence>
<organism evidence="12 13">
    <name type="scientific">Leptospira ryugenii</name>
    <dbReference type="NCBI Taxonomy" id="1917863"/>
    <lineage>
        <taxon>Bacteria</taxon>
        <taxon>Pseudomonadati</taxon>
        <taxon>Spirochaetota</taxon>
        <taxon>Spirochaetia</taxon>
        <taxon>Leptospirales</taxon>
        <taxon>Leptospiraceae</taxon>
        <taxon>Leptospira</taxon>
    </lineage>
</organism>
<dbReference type="Pfam" id="PF00072">
    <property type="entry name" value="Response_reg"/>
    <property type="match status" value="1"/>
</dbReference>
<reference evidence="12 13" key="1">
    <citation type="submission" date="2018-02" db="EMBL/GenBank/DDBJ databases">
        <title>Novel Leptospira species isolated from soil and water in Japan.</title>
        <authorList>
            <person name="Nakao R."/>
            <person name="Masuzawa T."/>
        </authorList>
    </citation>
    <scope>NUCLEOTIDE SEQUENCE [LARGE SCALE GENOMIC DNA]</scope>
    <source>
        <strain evidence="12 13">YH101</strain>
    </source>
</reference>